<dbReference type="NCBIfam" id="TIGR02100">
    <property type="entry name" value="glgX_debranch"/>
    <property type="match status" value="1"/>
</dbReference>
<dbReference type="InterPro" id="IPR004193">
    <property type="entry name" value="Glyco_hydro_13_N"/>
</dbReference>
<dbReference type="RefSeq" id="WP_234656487.1">
    <property type="nucleotide sequence ID" value="NZ_JAJTTC010000004.1"/>
</dbReference>
<comment type="caution">
    <text evidence="6">The sequence shown here is derived from an EMBL/GenBank/DDBJ whole genome shotgun (WGS) entry which is preliminary data.</text>
</comment>
<dbReference type="GO" id="GO:0004135">
    <property type="term" value="F:amylo-alpha-1,6-glucosidase activity"/>
    <property type="evidence" value="ECO:0007669"/>
    <property type="project" value="InterPro"/>
</dbReference>
<reference evidence="6" key="1">
    <citation type="submission" date="2021-12" db="EMBL/GenBank/DDBJ databases">
        <title>Novel species in genus Dyadobacter.</title>
        <authorList>
            <person name="Ma C."/>
        </authorList>
    </citation>
    <scope>NUCLEOTIDE SEQUENCE</scope>
    <source>
        <strain evidence="6">LJ419</strain>
    </source>
</reference>
<dbReference type="CDD" id="cd02856">
    <property type="entry name" value="E_set_GDE_Isoamylase_N"/>
    <property type="match status" value="1"/>
</dbReference>
<dbReference type="InterPro" id="IPR013780">
    <property type="entry name" value="Glyco_hydro_b"/>
</dbReference>
<dbReference type="AlphaFoldDB" id="A0A9X1TFZ2"/>
<dbReference type="SMART" id="SM00642">
    <property type="entry name" value="Aamy"/>
    <property type="match status" value="1"/>
</dbReference>
<dbReference type="InterPro" id="IPR017853">
    <property type="entry name" value="GH"/>
</dbReference>
<evidence type="ECO:0000256" key="4">
    <source>
        <dbReference type="SAM" id="MobiDB-lite"/>
    </source>
</evidence>
<evidence type="ECO:0000313" key="7">
    <source>
        <dbReference type="Proteomes" id="UP001139000"/>
    </source>
</evidence>
<dbReference type="Pfam" id="PF02922">
    <property type="entry name" value="CBM_48"/>
    <property type="match status" value="1"/>
</dbReference>
<dbReference type="Gene3D" id="2.60.40.10">
    <property type="entry name" value="Immunoglobulins"/>
    <property type="match status" value="1"/>
</dbReference>
<dbReference type="Pfam" id="PF00128">
    <property type="entry name" value="Alpha-amylase"/>
    <property type="match status" value="1"/>
</dbReference>
<dbReference type="CDD" id="cd11326">
    <property type="entry name" value="AmyAc_Glg_debranch"/>
    <property type="match status" value="1"/>
</dbReference>
<dbReference type="GO" id="GO:0005980">
    <property type="term" value="P:glycogen catabolic process"/>
    <property type="evidence" value="ECO:0007669"/>
    <property type="project" value="InterPro"/>
</dbReference>
<organism evidence="6 7">
    <name type="scientific">Dyadobacter chenwenxiniae</name>
    <dbReference type="NCBI Taxonomy" id="2906456"/>
    <lineage>
        <taxon>Bacteria</taxon>
        <taxon>Pseudomonadati</taxon>
        <taxon>Bacteroidota</taxon>
        <taxon>Cytophagia</taxon>
        <taxon>Cytophagales</taxon>
        <taxon>Spirosomataceae</taxon>
        <taxon>Dyadobacter</taxon>
    </lineage>
</organism>
<evidence type="ECO:0000313" key="6">
    <source>
        <dbReference type="EMBL" id="MCF0063507.1"/>
    </source>
</evidence>
<dbReference type="Gene3D" id="3.20.20.80">
    <property type="entry name" value="Glycosidases"/>
    <property type="match status" value="1"/>
</dbReference>
<protein>
    <submittedName>
        <fullName evidence="6">Glycogen debranching protein GlgX</fullName>
    </submittedName>
</protein>
<dbReference type="SUPFAM" id="SSF51445">
    <property type="entry name" value="(Trans)glycosidases"/>
    <property type="match status" value="1"/>
</dbReference>
<evidence type="ECO:0000256" key="3">
    <source>
        <dbReference type="ARBA" id="ARBA00023295"/>
    </source>
</evidence>
<dbReference type="EMBL" id="JAJTTC010000004">
    <property type="protein sequence ID" value="MCF0063507.1"/>
    <property type="molecule type" value="Genomic_DNA"/>
</dbReference>
<dbReference type="InterPro" id="IPR014756">
    <property type="entry name" value="Ig_E-set"/>
</dbReference>
<comment type="similarity">
    <text evidence="1">Belongs to the glycosyl hydrolase 13 family.</text>
</comment>
<evidence type="ECO:0000259" key="5">
    <source>
        <dbReference type="SMART" id="SM00642"/>
    </source>
</evidence>
<dbReference type="PANTHER" id="PTHR43002">
    <property type="entry name" value="GLYCOGEN DEBRANCHING ENZYME"/>
    <property type="match status" value="1"/>
</dbReference>
<evidence type="ECO:0000256" key="1">
    <source>
        <dbReference type="ARBA" id="ARBA00008061"/>
    </source>
</evidence>
<dbReference type="InterPro" id="IPR013783">
    <property type="entry name" value="Ig-like_fold"/>
</dbReference>
<name>A0A9X1TFZ2_9BACT</name>
<keyword evidence="3" id="KW-0326">Glycosidase</keyword>
<dbReference type="InterPro" id="IPR006047">
    <property type="entry name" value="GH13_cat_dom"/>
</dbReference>
<dbReference type="SUPFAM" id="SSF81296">
    <property type="entry name" value="E set domains"/>
    <property type="match status" value="1"/>
</dbReference>
<proteinExistence type="inferred from homology"/>
<dbReference type="InterPro" id="IPR044505">
    <property type="entry name" value="GlgX_Isoamylase_N_E_set"/>
</dbReference>
<dbReference type="SUPFAM" id="SSF51011">
    <property type="entry name" value="Glycosyl hydrolase domain"/>
    <property type="match status" value="1"/>
</dbReference>
<dbReference type="InterPro" id="IPR011837">
    <property type="entry name" value="Glycogen_debranch_GlgX"/>
</dbReference>
<dbReference type="Proteomes" id="UP001139000">
    <property type="component" value="Unassembled WGS sequence"/>
</dbReference>
<feature type="region of interest" description="Disordered" evidence="4">
    <location>
        <begin position="490"/>
        <end position="516"/>
    </location>
</feature>
<sequence length="726" mass="83425">MKKVSNNNVVKESEHSKILVYPGEPYPLGATWDGEGVNFALYSENATGVELCLFESQESLREHIKIEIKEASHHVWHVYVPGLKPGQLYGYRVHGPYEPAYGFRFNPNKLLIDPYAKSVSGTIQWHDALFGYVIGDENEDLSFSELDSAPYIPKSVVIDPTFDWEGVQPPEIPYHDTILYETHVKGFTFLNKEIPEEIRGTYAAMAHPATIKYLKELGVNAVELMPVHHFISDRHLKERELTNYWGYNSIGFFAPDVRYSSSGTHGQQVNEFKNMVKEMHKAGIEVILDVVYNHTGEGNHMGPTLSFRGIDNMSYYRLMDGRYYMDYTGTGNTLNARLPSVLRLIMDSLRYWITEMHVDGFRFDLASTLARELHEVDRLSAFFDIIHQDPIISQVKLIAEPWDIGYDGYQVGKFPMGWAEWNGRYRDCMRDFWRGADSMLAEFAERFTGSSDLYKGEYRRPTASINFITAHDGFTLNDLVSYNAKRNFANGEDNNDGDDHNRSWNCGSEGPSDNPEVMELRNKQKRNFLTTLFLSQGVPMLVAGDEWGRTQGGNNNAYCQDNEISWLDWEKADQDLLTFSQKLIAFSKAHRSFRRRDWFRGLPIKGKGLEDIAWFLPDGSEMPEENWNHDYAKSLGIFLNGKGIRHVNKKGEPIYDDSFYMIFNAHFEPVEYKLPPKKYGTEWRKVIDTSANCITEDGQLFEPDALVTVDSRSIIVFKHALEQQKI</sequence>
<keyword evidence="2" id="KW-0378">Hydrolase</keyword>
<evidence type="ECO:0000256" key="2">
    <source>
        <dbReference type="ARBA" id="ARBA00022801"/>
    </source>
</evidence>
<feature type="domain" description="Glycosyl hydrolase family 13 catalytic" evidence="5">
    <location>
        <begin position="181"/>
        <end position="587"/>
    </location>
</feature>
<dbReference type="Gene3D" id="2.60.40.1180">
    <property type="entry name" value="Golgi alpha-mannosidase II"/>
    <property type="match status" value="1"/>
</dbReference>
<keyword evidence="7" id="KW-1185">Reference proteome</keyword>
<accession>A0A9X1TFZ2</accession>
<gene>
    <name evidence="6" type="primary">glgX</name>
    <name evidence="6" type="ORF">LXM26_18490</name>
</gene>